<accession>A0AAE9S8C8</accession>
<sequence>MSGNILVTFHHMAAHINPISNKAPVPKVKFDILNYFEQLKKWNYENFHYRFLNEKFCGILSNIEIDKTNYVVRLVFIVADAEADDPCVRDLNTNQPRLLKRNKSEAAEKRVHIVIKVDKKNPTLAQFAAEYEKGVTARIFINTLNYFTNHAKRDEKIKSFFVGEHPKNRDQSGNPEKLAYRLKFEYQSEFSEEIIEAFAKGNIKNVDFYRPARINNQFDKQGKFQQDAVKISLKVAADIVPSSARTVKQKMDSIVNSFNNLLSQHTDLKGTVFKINFTDTNGANRFAEYDSDDQEFTLVKKKYLDEKLRQPMTDTVTLNHPLCDRMLANI</sequence>
<organism evidence="1 2">
    <name type="scientific">Acinetobacter pittii</name>
    <name type="common">Acinetobacter genomosp. 3</name>
    <dbReference type="NCBI Taxonomy" id="48296"/>
    <lineage>
        <taxon>Bacteria</taxon>
        <taxon>Pseudomonadati</taxon>
        <taxon>Pseudomonadota</taxon>
        <taxon>Gammaproteobacteria</taxon>
        <taxon>Moraxellales</taxon>
        <taxon>Moraxellaceae</taxon>
        <taxon>Acinetobacter</taxon>
        <taxon>Acinetobacter calcoaceticus/baumannii complex</taxon>
    </lineage>
</organism>
<dbReference type="RefSeq" id="WP_126117752.1">
    <property type="nucleotide sequence ID" value="NZ_CP029610.1"/>
</dbReference>
<dbReference type="EMBL" id="CP095407">
    <property type="protein sequence ID" value="USU94029.1"/>
    <property type="molecule type" value="Genomic_DNA"/>
</dbReference>
<dbReference type="AlphaFoldDB" id="A0AAE9S8C8"/>
<protein>
    <submittedName>
        <fullName evidence="1">Uncharacterized protein</fullName>
    </submittedName>
</protein>
<evidence type="ECO:0000313" key="1">
    <source>
        <dbReference type="EMBL" id="USU94029.1"/>
    </source>
</evidence>
<evidence type="ECO:0000313" key="2">
    <source>
        <dbReference type="Proteomes" id="UP001055514"/>
    </source>
</evidence>
<dbReference type="Proteomes" id="UP001055514">
    <property type="component" value="Chromosome"/>
</dbReference>
<name>A0AAE9S8C8_ACIPI</name>
<reference evidence="1" key="1">
    <citation type="submission" date="2022-04" db="EMBL/GenBank/DDBJ databases">
        <title>Emergence of ST220 Acinetobacter pittii strain in bloodstream infection, which co-producing chromosomal NDM-1 and OXA-820 carbapenemases.</title>
        <authorList>
            <person name="Tian C."/>
            <person name="Xing M."/>
            <person name="Fu L."/>
            <person name="Xia D."/>
        </authorList>
    </citation>
    <scope>NUCLEOTIDE SEQUENCE</scope>
    <source>
        <strain evidence="1">TCM</strain>
    </source>
</reference>
<gene>
    <name evidence="1" type="ORF">MWH18_17050</name>
</gene>
<proteinExistence type="predicted"/>